<evidence type="ECO:0000313" key="6">
    <source>
        <dbReference type="Proteomes" id="UP000199005"/>
    </source>
</evidence>
<dbReference type="GO" id="GO:0050661">
    <property type="term" value="F:NADP binding"/>
    <property type="evidence" value="ECO:0007669"/>
    <property type="project" value="InterPro"/>
</dbReference>
<dbReference type="PANTHER" id="PTHR43098:SF5">
    <property type="entry name" value="DUAL-FUNCTIONAL MONOOXYGENASE_METHYLTRANSFERASE PSOF"/>
    <property type="match status" value="1"/>
</dbReference>
<evidence type="ECO:0000256" key="1">
    <source>
        <dbReference type="ARBA" id="ARBA00022630"/>
    </source>
</evidence>
<reference evidence="5 6" key="1">
    <citation type="submission" date="2016-10" db="EMBL/GenBank/DDBJ databases">
        <authorList>
            <person name="de Groot N.N."/>
        </authorList>
    </citation>
    <scope>NUCLEOTIDE SEQUENCE [LARGE SCALE GENOMIC DNA]</scope>
    <source>
        <strain evidence="5 6">DSM 1041</strain>
    </source>
</reference>
<evidence type="ECO:0000256" key="2">
    <source>
        <dbReference type="ARBA" id="ARBA00022827"/>
    </source>
</evidence>
<evidence type="ECO:0000313" key="5">
    <source>
        <dbReference type="EMBL" id="SEJ32692.1"/>
    </source>
</evidence>
<accession>A0A1H6Y684</accession>
<keyword evidence="2" id="KW-0274">FAD</keyword>
<dbReference type="Proteomes" id="UP000199005">
    <property type="component" value="Unassembled WGS sequence"/>
</dbReference>
<name>A0A1H6Y684_9GAMM</name>
<protein>
    <submittedName>
        <fullName evidence="5">Predicted flavoprotein CzcO associated with the cation diffusion facilitator CzcD</fullName>
    </submittedName>
</protein>
<dbReference type="InterPro" id="IPR050775">
    <property type="entry name" value="FAD-binding_Monooxygenases"/>
</dbReference>
<dbReference type="PANTHER" id="PTHR43098">
    <property type="entry name" value="L-ORNITHINE N(5)-MONOOXYGENASE-RELATED"/>
    <property type="match status" value="1"/>
</dbReference>
<keyword evidence="4" id="KW-0560">Oxidoreductase</keyword>
<organism evidence="5 6">
    <name type="scientific">Azotobacter beijerinckii</name>
    <dbReference type="NCBI Taxonomy" id="170623"/>
    <lineage>
        <taxon>Bacteria</taxon>
        <taxon>Pseudomonadati</taxon>
        <taxon>Pseudomonadota</taxon>
        <taxon>Gammaproteobacteria</taxon>
        <taxon>Pseudomonadales</taxon>
        <taxon>Pseudomonadaceae</taxon>
        <taxon>Azotobacter</taxon>
    </lineage>
</organism>
<evidence type="ECO:0000256" key="3">
    <source>
        <dbReference type="ARBA" id="ARBA00022857"/>
    </source>
</evidence>
<keyword evidence="1" id="KW-0285">Flavoprotein</keyword>
<dbReference type="RefSeq" id="WP_090902259.1">
    <property type="nucleotide sequence ID" value="NZ_FNYO01000072.1"/>
</dbReference>
<dbReference type="GO" id="GO:0004499">
    <property type="term" value="F:N,N-dimethylaniline monooxygenase activity"/>
    <property type="evidence" value="ECO:0007669"/>
    <property type="project" value="InterPro"/>
</dbReference>
<dbReference type="InterPro" id="IPR036188">
    <property type="entry name" value="FAD/NAD-bd_sf"/>
</dbReference>
<dbReference type="Pfam" id="PF00743">
    <property type="entry name" value="FMO-like"/>
    <property type="match status" value="1"/>
</dbReference>
<dbReference type="InterPro" id="IPR020946">
    <property type="entry name" value="Flavin_mOase-like"/>
</dbReference>
<dbReference type="STRING" id="170623.SAMN04244579_03939"/>
<proteinExistence type="predicted"/>
<evidence type="ECO:0000256" key="4">
    <source>
        <dbReference type="ARBA" id="ARBA00023002"/>
    </source>
</evidence>
<gene>
    <name evidence="5" type="ORF">SAMN04244579_03939</name>
</gene>
<sequence>MPTMMSDSAIGTEIKYDAIVIGAGFGGLYMLKTLRDELKLKVRVFDKAKDVGGTWYWNRYPGALSDTEAFTYCFSWDQDLLQEWDITTRYLTQPQILKYINHVADRHNLRQDIQFETVITAAEFDEESSRWLISTNDGRKYSAKYLVTALGLLSATNVPNINGIDQFKGELYHTANWPRDANLNGKRVGVIGTGSTGTQVVTAIAPVVGSLTVFQRSPQYMVPVGNGPVSKEYVDNIKRNYDSIWEQVKNSKVAFGFEESQIPTMSVSEAEREKIFQNAWDKGGGFRFMFETFSDIAIDEKANIAAQDFIRKKISEIVKDPETARKLTPRDLYAKRPLCDSGYYATFNRENVALVDVKANPIKEITVSGIRTEDGVDHELDVLIFATGFDAVDGNYKRINIRGRNGIAIQEHWKEGPSSYLSVATANFPNMFMILGPNGPFTNLPPTIETEVEWVSEIIAYMEEEKLSSMEPNIEAETLWSGTCREIADKTLFSKADSWIFGANIPGKPHTVYFYLGGLGAFREVLHDVRKDNYRGFKFETQNSSDKKNTLTKQMQKEDA</sequence>
<dbReference type="Gene3D" id="3.50.50.60">
    <property type="entry name" value="FAD/NAD(P)-binding domain"/>
    <property type="match status" value="2"/>
</dbReference>
<keyword evidence="3" id="KW-0521">NADP</keyword>
<dbReference type="AlphaFoldDB" id="A0A1H6Y684"/>
<dbReference type="SUPFAM" id="SSF51905">
    <property type="entry name" value="FAD/NAD(P)-binding domain"/>
    <property type="match status" value="2"/>
</dbReference>
<dbReference type="GO" id="GO:0050660">
    <property type="term" value="F:flavin adenine dinucleotide binding"/>
    <property type="evidence" value="ECO:0007669"/>
    <property type="project" value="InterPro"/>
</dbReference>
<dbReference type="EMBL" id="FNYO01000072">
    <property type="protein sequence ID" value="SEJ32692.1"/>
    <property type="molecule type" value="Genomic_DNA"/>
</dbReference>